<dbReference type="InterPro" id="IPR011989">
    <property type="entry name" value="ARM-like"/>
</dbReference>
<keyword evidence="3" id="KW-0539">Nucleus</keyword>
<sequence length="191" mass="22079">MVQHKAQLKRQQKRGVDFKKIKRKIGRKLPPPKNTTNTQVKSKAIVLPEQSLASEKTGLAVSKKGLTLKELLQQTSHHNAKVRRDALIGIRDIFLKHPAELKTQRLSVIEKLRERMSDEDKIVRETLYELLKTVIFPACKEENQGTFISLMMAYVFNAMTHLSIDVRLMAFKFFDLVVRHYPASFSMYAEK</sequence>
<dbReference type="FunFam" id="1.25.10.10:FF:000348">
    <property type="entry name" value="uncharacterized protein LOC106763108 isoform X2"/>
    <property type="match status" value="1"/>
</dbReference>
<organism evidence="5">
    <name type="scientific">Tanacetum cinerariifolium</name>
    <name type="common">Dalmatian daisy</name>
    <name type="synonym">Chrysanthemum cinerariifolium</name>
    <dbReference type="NCBI Taxonomy" id="118510"/>
    <lineage>
        <taxon>Eukaryota</taxon>
        <taxon>Viridiplantae</taxon>
        <taxon>Streptophyta</taxon>
        <taxon>Embryophyta</taxon>
        <taxon>Tracheophyta</taxon>
        <taxon>Spermatophyta</taxon>
        <taxon>Magnoliopsida</taxon>
        <taxon>eudicotyledons</taxon>
        <taxon>Gunneridae</taxon>
        <taxon>Pentapetalae</taxon>
        <taxon>asterids</taxon>
        <taxon>campanulids</taxon>
        <taxon>Asterales</taxon>
        <taxon>Asteraceae</taxon>
        <taxon>Asteroideae</taxon>
        <taxon>Anthemideae</taxon>
        <taxon>Anthemidinae</taxon>
        <taxon>Tanacetum</taxon>
    </lineage>
</organism>
<comment type="similarity">
    <text evidence="2">Belongs to the IPI1/TEX10 family.</text>
</comment>
<evidence type="ECO:0000256" key="3">
    <source>
        <dbReference type="ARBA" id="ARBA00023242"/>
    </source>
</evidence>
<accession>A0A699H8V4</accession>
<dbReference type="InterPro" id="IPR016024">
    <property type="entry name" value="ARM-type_fold"/>
</dbReference>
<gene>
    <name evidence="5" type="ORF">Tci_345349</name>
</gene>
<evidence type="ECO:0000259" key="4">
    <source>
        <dbReference type="Pfam" id="PF12333"/>
    </source>
</evidence>
<protein>
    <submittedName>
        <fullName evidence="5">Testis-expressed sequence 10 protein-like</fullName>
    </submittedName>
</protein>
<dbReference type="PANTHER" id="PTHR16056">
    <property type="entry name" value="REGULATOR OF MICROTUBULE DYNAMICS PROTEIN"/>
    <property type="match status" value="1"/>
</dbReference>
<feature type="domain" description="Pre-rRNA-processing protein Ipi1 N-terminal" evidence="4">
    <location>
        <begin position="147"/>
        <end position="184"/>
    </location>
</feature>
<reference evidence="5" key="1">
    <citation type="journal article" date="2019" name="Sci. Rep.">
        <title>Draft genome of Tanacetum cinerariifolium, the natural source of mosquito coil.</title>
        <authorList>
            <person name="Yamashiro T."/>
            <person name="Shiraishi A."/>
            <person name="Satake H."/>
            <person name="Nakayama K."/>
        </authorList>
    </citation>
    <scope>NUCLEOTIDE SEQUENCE</scope>
</reference>
<dbReference type="AlphaFoldDB" id="A0A699H8V4"/>
<proteinExistence type="inferred from homology"/>
<feature type="non-terminal residue" evidence="5">
    <location>
        <position position="191"/>
    </location>
</feature>
<evidence type="ECO:0000313" key="5">
    <source>
        <dbReference type="EMBL" id="GEX73374.1"/>
    </source>
</evidence>
<dbReference type="Pfam" id="PF12333">
    <property type="entry name" value="Ipi1_N"/>
    <property type="match status" value="1"/>
</dbReference>
<dbReference type="InterPro" id="IPR024679">
    <property type="entry name" value="Ipi1_N"/>
</dbReference>
<dbReference type="SUPFAM" id="SSF48371">
    <property type="entry name" value="ARM repeat"/>
    <property type="match status" value="1"/>
</dbReference>
<comment type="subcellular location">
    <subcellularLocation>
        <location evidence="1">Nucleus</location>
    </subcellularLocation>
</comment>
<dbReference type="EMBL" id="BKCJ010126592">
    <property type="protein sequence ID" value="GEX73374.1"/>
    <property type="molecule type" value="Genomic_DNA"/>
</dbReference>
<evidence type="ECO:0000256" key="2">
    <source>
        <dbReference type="ARBA" id="ARBA00006427"/>
    </source>
</evidence>
<dbReference type="Gene3D" id="1.25.10.10">
    <property type="entry name" value="Leucine-rich Repeat Variant"/>
    <property type="match status" value="1"/>
</dbReference>
<dbReference type="GO" id="GO:0005634">
    <property type="term" value="C:nucleus"/>
    <property type="evidence" value="ECO:0007669"/>
    <property type="project" value="UniProtKB-SubCell"/>
</dbReference>
<dbReference type="PANTHER" id="PTHR16056:SF2">
    <property type="entry name" value="TESTIS-EXPRESSED PROTEIN 10"/>
    <property type="match status" value="1"/>
</dbReference>
<evidence type="ECO:0000256" key="1">
    <source>
        <dbReference type="ARBA" id="ARBA00004123"/>
    </source>
</evidence>
<name>A0A699H8V4_TANCI</name>
<comment type="caution">
    <text evidence="5">The sequence shown here is derived from an EMBL/GenBank/DDBJ whole genome shotgun (WGS) entry which is preliminary data.</text>
</comment>